<keyword evidence="2" id="KW-1185">Reference proteome</keyword>
<gene>
    <name evidence="1" type="ORF">E2C01_070161</name>
</gene>
<dbReference type="AlphaFoldDB" id="A0A5B7I2T0"/>
<proteinExistence type="predicted"/>
<dbReference type="Proteomes" id="UP000324222">
    <property type="component" value="Unassembled WGS sequence"/>
</dbReference>
<reference evidence="1 2" key="1">
    <citation type="submission" date="2019-05" db="EMBL/GenBank/DDBJ databases">
        <title>Another draft genome of Portunus trituberculatus and its Hox gene families provides insights of decapod evolution.</title>
        <authorList>
            <person name="Jeong J.-H."/>
            <person name="Song I."/>
            <person name="Kim S."/>
            <person name="Choi T."/>
            <person name="Kim D."/>
            <person name="Ryu S."/>
            <person name="Kim W."/>
        </authorList>
    </citation>
    <scope>NUCLEOTIDE SEQUENCE [LARGE SCALE GENOMIC DNA]</scope>
    <source>
        <tissue evidence="1">Muscle</tissue>
    </source>
</reference>
<protein>
    <submittedName>
        <fullName evidence="1">Uncharacterized protein</fullName>
    </submittedName>
</protein>
<dbReference type="EMBL" id="VSRR010041814">
    <property type="protein sequence ID" value="MPC75767.1"/>
    <property type="molecule type" value="Genomic_DNA"/>
</dbReference>
<comment type="caution">
    <text evidence="1">The sequence shown here is derived from an EMBL/GenBank/DDBJ whole genome shotgun (WGS) entry which is preliminary data.</text>
</comment>
<name>A0A5B7I2T0_PORTR</name>
<evidence type="ECO:0000313" key="2">
    <source>
        <dbReference type="Proteomes" id="UP000324222"/>
    </source>
</evidence>
<sequence length="72" mass="8050">MEAACHLIVELRHKTLGGEGVREAPRLNATLLTGVLRTAITTPKWPCCKWLCSRSPPEVDPVHRIPLRPRVT</sequence>
<evidence type="ECO:0000313" key="1">
    <source>
        <dbReference type="EMBL" id="MPC75767.1"/>
    </source>
</evidence>
<accession>A0A5B7I2T0</accession>
<organism evidence="1 2">
    <name type="scientific">Portunus trituberculatus</name>
    <name type="common">Swimming crab</name>
    <name type="synonym">Neptunus trituberculatus</name>
    <dbReference type="NCBI Taxonomy" id="210409"/>
    <lineage>
        <taxon>Eukaryota</taxon>
        <taxon>Metazoa</taxon>
        <taxon>Ecdysozoa</taxon>
        <taxon>Arthropoda</taxon>
        <taxon>Crustacea</taxon>
        <taxon>Multicrustacea</taxon>
        <taxon>Malacostraca</taxon>
        <taxon>Eumalacostraca</taxon>
        <taxon>Eucarida</taxon>
        <taxon>Decapoda</taxon>
        <taxon>Pleocyemata</taxon>
        <taxon>Brachyura</taxon>
        <taxon>Eubrachyura</taxon>
        <taxon>Portunoidea</taxon>
        <taxon>Portunidae</taxon>
        <taxon>Portuninae</taxon>
        <taxon>Portunus</taxon>
    </lineage>
</organism>